<evidence type="ECO:0000256" key="3">
    <source>
        <dbReference type="ARBA" id="ARBA00022516"/>
    </source>
</evidence>
<dbReference type="GeneID" id="100371192"/>
<evidence type="ECO:0000256" key="10">
    <source>
        <dbReference type="ARBA" id="ARBA00023160"/>
    </source>
</evidence>
<evidence type="ECO:0000256" key="9">
    <source>
        <dbReference type="ARBA" id="ARBA00023128"/>
    </source>
</evidence>
<dbReference type="RefSeq" id="XP_006811411.1">
    <property type="nucleotide sequence ID" value="XM_006811348.1"/>
</dbReference>
<dbReference type="Gene3D" id="3.90.180.10">
    <property type="entry name" value="Medium-chain alcohol dehydrogenases, catalytic domain"/>
    <property type="match status" value="1"/>
</dbReference>
<evidence type="ECO:0000256" key="8">
    <source>
        <dbReference type="ARBA" id="ARBA00023098"/>
    </source>
</evidence>
<sequence length="323" mass="35915">MGIVKKSRFMFRKGRINRVWTAIYDFIERTLKEERTKRTEEETFRVYPIKPSLPAVGGFEGVGVVQEIGKQVTKLLPGDVVIPGVNGIGTWCSHTVQNENDWLKIPPGTPTIFAATLRVNNCTAYRMLKDFARLEAGDVVIQNAANSGCGQAAIQIAAARGIQRSDFDDVCQHLKDLGATEVISDFSAQKGEIKQLLKDHGKPRLALNAVGGKAAITLMKYLEHGGTMVTYGGMSRQPITLPTGLLIFNDIKVVGYWMSRWHDKNGKSDEAQTMISELCDWSKKGKLKLPRHRMVPLMDYKSAIEITIGPYSTEKQILSMESL</sequence>
<keyword evidence="4" id="KW-0276">Fatty acid metabolism</keyword>
<gene>
    <name evidence="17" type="primary">LOC100371192</name>
</gene>
<proteinExistence type="inferred from homology"/>
<comment type="subcellular location">
    <subcellularLocation>
        <location evidence="1">Mitochondrion</location>
    </subcellularLocation>
</comment>
<dbReference type="Gene3D" id="3.40.50.720">
    <property type="entry name" value="NAD(P)-binding Rossmann-like Domain"/>
    <property type="match status" value="1"/>
</dbReference>
<organism evidence="16 17">
    <name type="scientific">Saccoglossus kowalevskii</name>
    <name type="common">Acorn worm</name>
    <dbReference type="NCBI Taxonomy" id="10224"/>
    <lineage>
        <taxon>Eukaryota</taxon>
        <taxon>Metazoa</taxon>
        <taxon>Hemichordata</taxon>
        <taxon>Enteropneusta</taxon>
        <taxon>Harrimaniidae</taxon>
        <taxon>Saccoglossus</taxon>
    </lineage>
</organism>
<evidence type="ECO:0000313" key="17">
    <source>
        <dbReference type="RefSeq" id="XP_006811411.1"/>
    </source>
</evidence>
<dbReference type="InterPro" id="IPR013154">
    <property type="entry name" value="ADH-like_N"/>
</dbReference>
<dbReference type="PANTHER" id="PTHR43981">
    <property type="entry name" value="ENOYL-[ACYL-CARRIER-PROTEIN] REDUCTASE, MITOCHONDRIAL"/>
    <property type="match status" value="1"/>
</dbReference>
<dbReference type="CDD" id="cd08290">
    <property type="entry name" value="ETR"/>
    <property type="match status" value="1"/>
</dbReference>
<evidence type="ECO:0000256" key="5">
    <source>
        <dbReference type="ARBA" id="ARBA00022857"/>
    </source>
</evidence>
<dbReference type="Pfam" id="PF00107">
    <property type="entry name" value="ADH_zinc_N"/>
    <property type="match status" value="1"/>
</dbReference>
<dbReference type="SUPFAM" id="SSF50129">
    <property type="entry name" value="GroES-like"/>
    <property type="match status" value="1"/>
</dbReference>
<comment type="similarity">
    <text evidence="2">Belongs to the zinc-containing alcohol dehydrogenase family. Quinone oxidoreductase subfamily.</text>
</comment>
<dbReference type="Proteomes" id="UP000694865">
    <property type="component" value="Unplaced"/>
</dbReference>
<dbReference type="InterPro" id="IPR036291">
    <property type="entry name" value="NAD(P)-bd_dom_sf"/>
</dbReference>
<keyword evidence="5" id="KW-0521">NADP</keyword>
<dbReference type="Pfam" id="PF08240">
    <property type="entry name" value="ADH_N"/>
    <property type="match status" value="1"/>
</dbReference>
<evidence type="ECO:0000313" key="16">
    <source>
        <dbReference type="Proteomes" id="UP000694865"/>
    </source>
</evidence>
<dbReference type="InterPro" id="IPR051034">
    <property type="entry name" value="Mito_Enoyl-ACP_Reductase"/>
</dbReference>
<keyword evidence="3" id="KW-0444">Lipid biosynthesis</keyword>
<keyword evidence="9" id="KW-0496">Mitochondrion</keyword>
<dbReference type="EC" id="1.3.1.104" evidence="11"/>
<accession>A0ABM0LUH0</accession>
<comment type="catalytic activity">
    <reaction evidence="14">
        <text>a 2,3-saturated acyl-[ACP] + NADP(+) = a (2E)-enoyl-[ACP] + NADPH + H(+)</text>
        <dbReference type="Rhea" id="RHEA:22564"/>
        <dbReference type="Rhea" id="RHEA-COMP:9925"/>
        <dbReference type="Rhea" id="RHEA-COMP:9926"/>
        <dbReference type="ChEBI" id="CHEBI:15378"/>
        <dbReference type="ChEBI" id="CHEBI:57783"/>
        <dbReference type="ChEBI" id="CHEBI:58349"/>
        <dbReference type="ChEBI" id="CHEBI:78784"/>
        <dbReference type="ChEBI" id="CHEBI:78785"/>
        <dbReference type="EC" id="1.3.1.104"/>
    </reaction>
</comment>
<keyword evidence="16" id="KW-1185">Reference proteome</keyword>
<keyword evidence="6" id="KW-0809">Transit peptide</keyword>
<dbReference type="InterPro" id="IPR020843">
    <property type="entry name" value="ER"/>
</dbReference>
<dbReference type="PANTHER" id="PTHR43981:SF2">
    <property type="entry name" value="ENOYL-[ACYL-CARRIER-PROTEIN] REDUCTASE, MITOCHONDRIAL"/>
    <property type="match status" value="1"/>
</dbReference>
<keyword evidence="10" id="KW-0275">Fatty acid biosynthesis</keyword>
<evidence type="ECO:0000256" key="6">
    <source>
        <dbReference type="ARBA" id="ARBA00022946"/>
    </source>
</evidence>
<reference evidence="17" key="1">
    <citation type="submission" date="2025-08" db="UniProtKB">
        <authorList>
            <consortium name="RefSeq"/>
        </authorList>
    </citation>
    <scope>IDENTIFICATION</scope>
    <source>
        <tissue evidence="17">Testes</tissue>
    </source>
</reference>
<evidence type="ECO:0000256" key="4">
    <source>
        <dbReference type="ARBA" id="ARBA00022832"/>
    </source>
</evidence>
<evidence type="ECO:0000256" key="12">
    <source>
        <dbReference type="ARBA" id="ARBA00041058"/>
    </source>
</evidence>
<protein>
    <recommendedName>
        <fullName evidence="12">Enoyl-[acyl-carrier-protein] reductase, mitochondrial</fullName>
        <ecNumber evidence="11">1.3.1.104</ecNumber>
    </recommendedName>
    <alternativeName>
        <fullName evidence="13">2-enoyl thioester reductase</fullName>
    </alternativeName>
</protein>
<keyword evidence="8" id="KW-0443">Lipid metabolism</keyword>
<dbReference type="SUPFAM" id="SSF51735">
    <property type="entry name" value="NAD(P)-binding Rossmann-fold domains"/>
    <property type="match status" value="1"/>
</dbReference>
<dbReference type="InterPro" id="IPR013149">
    <property type="entry name" value="ADH-like_C"/>
</dbReference>
<evidence type="ECO:0000259" key="15">
    <source>
        <dbReference type="SMART" id="SM00829"/>
    </source>
</evidence>
<evidence type="ECO:0000256" key="13">
    <source>
        <dbReference type="ARBA" id="ARBA00042123"/>
    </source>
</evidence>
<dbReference type="InterPro" id="IPR011032">
    <property type="entry name" value="GroES-like_sf"/>
</dbReference>
<evidence type="ECO:0000256" key="7">
    <source>
        <dbReference type="ARBA" id="ARBA00023002"/>
    </source>
</evidence>
<feature type="domain" description="Enoyl reductase (ER)" evidence="15">
    <location>
        <begin position="22"/>
        <end position="318"/>
    </location>
</feature>
<dbReference type="SMART" id="SM00829">
    <property type="entry name" value="PKS_ER"/>
    <property type="match status" value="1"/>
</dbReference>
<keyword evidence="7" id="KW-0560">Oxidoreductase</keyword>
<evidence type="ECO:0000256" key="2">
    <source>
        <dbReference type="ARBA" id="ARBA00010371"/>
    </source>
</evidence>
<evidence type="ECO:0000256" key="11">
    <source>
        <dbReference type="ARBA" id="ARBA00038963"/>
    </source>
</evidence>
<evidence type="ECO:0000256" key="1">
    <source>
        <dbReference type="ARBA" id="ARBA00004173"/>
    </source>
</evidence>
<name>A0ABM0LUH0_SACKO</name>
<evidence type="ECO:0000256" key="14">
    <source>
        <dbReference type="ARBA" id="ARBA00048843"/>
    </source>
</evidence>